<proteinExistence type="predicted"/>
<feature type="region of interest" description="Disordered" evidence="1">
    <location>
        <begin position="94"/>
        <end position="137"/>
    </location>
</feature>
<evidence type="ECO:0000313" key="2">
    <source>
        <dbReference type="EMBL" id="CAB1451558.1"/>
    </source>
</evidence>
<protein>
    <submittedName>
        <fullName evidence="2">Uncharacterized protein</fullName>
    </submittedName>
</protein>
<organism evidence="2 3">
    <name type="scientific">Pleuronectes platessa</name>
    <name type="common">European plaice</name>
    <dbReference type="NCBI Taxonomy" id="8262"/>
    <lineage>
        <taxon>Eukaryota</taxon>
        <taxon>Metazoa</taxon>
        <taxon>Chordata</taxon>
        <taxon>Craniata</taxon>
        <taxon>Vertebrata</taxon>
        <taxon>Euteleostomi</taxon>
        <taxon>Actinopterygii</taxon>
        <taxon>Neopterygii</taxon>
        <taxon>Teleostei</taxon>
        <taxon>Neoteleostei</taxon>
        <taxon>Acanthomorphata</taxon>
        <taxon>Carangaria</taxon>
        <taxon>Pleuronectiformes</taxon>
        <taxon>Pleuronectoidei</taxon>
        <taxon>Pleuronectidae</taxon>
        <taxon>Pleuronectes</taxon>
    </lineage>
</organism>
<reference evidence="2" key="1">
    <citation type="submission" date="2020-03" db="EMBL/GenBank/DDBJ databases">
        <authorList>
            <person name="Weist P."/>
        </authorList>
    </citation>
    <scope>NUCLEOTIDE SEQUENCE</scope>
</reference>
<dbReference type="AlphaFoldDB" id="A0A9N7Z0U9"/>
<sequence length="137" mass="14057">MIRVSVRHVRPGEKAQSARAAPQSFTGEREVKCPPAASSPPGPRAPHAAPFSGLLGGDPSSPGAGGRYPACWQTGSPAVGAVFWVRIIENKGMSGPPPCAGPGFQVPHPDAKPSAGRCSVENQASGRQKDPVGRFPA</sequence>
<evidence type="ECO:0000313" key="3">
    <source>
        <dbReference type="Proteomes" id="UP001153269"/>
    </source>
</evidence>
<gene>
    <name evidence="2" type="ORF">PLEPLA_LOCUS39252</name>
</gene>
<feature type="region of interest" description="Disordered" evidence="1">
    <location>
        <begin position="1"/>
        <end position="68"/>
    </location>
</feature>
<dbReference type="Proteomes" id="UP001153269">
    <property type="component" value="Unassembled WGS sequence"/>
</dbReference>
<comment type="caution">
    <text evidence="2">The sequence shown here is derived from an EMBL/GenBank/DDBJ whole genome shotgun (WGS) entry which is preliminary data.</text>
</comment>
<accession>A0A9N7Z0U9</accession>
<feature type="compositionally biased region" description="Low complexity" evidence="1">
    <location>
        <begin position="45"/>
        <end position="62"/>
    </location>
</feature>
<name>A0A9N7Z0U9_PLEPL</name>
<dbReference type="EMBL" id="CADEAL010004092">
    <property type="protein sequence ID" value="CAB1451558.1"/>
    <property type="molecule type" value="Genomic_DNA"/>
</dbReference>
<keyword evidence="3" id="KW-1185">Reference proteome</keyword>
<feature type="compositionally biased region" description="Basic and acidic residues" evidence="1">
    <location>
        <begin position="127"/>
        <end position="137"/>
    </location>
</feature>
<evidence type="ECO:0000256" key="1">
    <source>
        <dbReference type="SAM" id="MobiDB-lite"/>
    </source>
</evidence>